<dbReference type="SMART" id="SM00028">
    <property type="entry name" value="TPR"/>
    <property type="match status" value="3"/>
</dbReference>
<organism evidence="4">
    <name type="scientific">Alsobacter sp. KACC 23698</name>
    <dbReference type="NCBI Taxonomy" id="3149229"/>
    <lineage>
        <taxon>Bacteria</taxon>
        <taxon>Pseudomonadati</taxon>
        <taxon>Pseudomonadota</taxon>
        <taxon>Alphaproteobacteria</taxon>
        <taxon>Hyphomicrobiales</taxon>
        <taxon>Alsobacteraceae</taxon>
        <taxon>Alsobacter</taxon>
    </lineage>
</organism>
<proteinExistence type="predicted"/>
<evidence type="ECO:0000313" key="4">
    <source>
        <dbReference type="EMBL" id="XBO40457.1"/>
    </source>
</evidence>
<dbReference type="SUPFAM" id="SSF48452">
    <property type="entry name" value="TPR-like"/>
    <property type="match status" value="1"/>
</dbReference>
<dbReference type="PROSITE" id="PS50005">
    <property type="entry name" value="TPR"/>
    <property type="match status" value="1"/>
</dbReference>
<dbReference type="EMBL" id="CP157484">
    <property type="protein sequence ID" value="XBO40457.1"/>
    <property type="molecule type" value="Genomic_DNA"/>
</dbReference>
<name>A0AAU7JJ59_9HYPH</name>
<feature type="domain" description="Bacterial transcriptional activator" evidence="3">
    <location>
        <begin position="114"/>
        <end position="253"/>
    </location>
</feature>
<dbReference type="Pfam" id="PF13414">
    <property type="entry name" value="TPR_11"/>
    <property type="match status" value="1"/>
</dbReference>
<evidence type="ECO:0000259" key="3">
    <source>
        <dbReference type="SMART" id="SM01043"/>
    </source>
</evidence>
<evidence type="ECO:0000256" key="2">
    <source>
        <dbReference type="SAM" id="MobiDB-lite"/>
    </source>
</evidence>
<sequence length="678" mass="74525">MTVETDEPEKRDKEGADAPAQLRLLGPLRVLRAGLESPLPPSRKVRGLIGVLALSPHPIQRSRLTDMFWDAPDDPRGELRWALSKLRRIFDAPGRSRVDVRGDAIRLDLGDVRVDALEIAAAVQQGLGSSPPDALRRLAGLAGGDVLEGLEIERCPAFQGWLTAQRRRFRSFQAVVLERLVALTQDDDDVFAHLDDWLRISPFDRRVHERMLHALASRDRIPDGEAHLAATVRLFEAEGLDHAGLREAWRAARSRRGAGPPAAPCASSPEPPPDPGAGAPLPSAGPRRASIAVMPFARQAGTGSDAAADGLVRDVITRLAKLRSLFVIAQGTTFTLHERRIGTEEAGRRLNVDYVVGGALQRGPDRLTVSVELTETRTARIVWAESFQRRLDDAFLVLDEIGDSIVACVSSEIELTERNRAILKPPNSLDAWEAHHRGLWHMYRFNRTDNAQARAFFEAAIGLDPTFARAHAGLSFTHFQNAFQGWADRRGEMESAFAAAGRSLMSDDRDPAAHWAMGRALWLRGQHDEAVAELGQSIDLSPNFAQGHYALAFVHSQRGDPQAAVAFSDHSRRLSPYDPMLFGMLGARAMALVRLGRYEEAAEWAVRAAARPNAHAQIRAIAAFSLALAGRVEDARGYLSAIHQTVPGYRVADFLSAMQFAADDERLFRDAARRFGAD</sequence>
<dbReference type="Gene3D" id="1.25.40.10">
    <property type="entry name" value="Tetratricopeptide repeat domain"/>
    <property type="match status" value="1"/>
</dbReference>
<feature type="region of interest" description="Disordered" evidence="2">
    <location>
        <begin position="251"/>
        <end position="285"/>
    </location>
</feature>
<reference evidence="4" key="1">
    <citation type="submission" date="2024-05" db="EMBL/GenBank/DDBJ databases">
        <authorList>
            <person name="Kim S."/>
            <person name="Heo J."/>
            <person name="Choi H."/>
            <person name="Choi Y."/>
            <person name="Kwon S.-W."/>
            <person name="Kim Y."/>
        </authorList>
    </citation>
    <scope>NUCLEOTIDE SEQUENCE</scope>
    <source>
        <strain evidence="4">KACC 23698</strain>
    </source>
</reference>
<keyword evidence="1" id="KW-0802">TPR repeat</keyword>
<protein>
    <submittedName>
        <fullName evidence="4">Tetratricopeptide repeat protein</fullName>
    </submittedName>
</protein>
<dbReference type="InterPro" id="IPR011990">
    <property type="entry name" value="TPR-like_helical_dom_sf"/>
</dbReference>
<feature type="compositionally biased region" description="Low complexity" evidence="2">
    <location>
        <begin position="257"/>
        <end position="268"/>
    </location>
</feature>
<feature type="repeat" description="TPR" evidence="1">
    <location>
        <begin position="511"/>
        <end position="544"/>
    </location>
</feature>
<dbReference type="Gene3D" id="1.10.10.10">
    <property type="entry name" value="Winged helix-like DNA-binding domain superfamily/Winged helix DNA-binding domain"/>
    <property type="match status" value="1"/>
</dbReference>
<dbReference type="InterPro" id="IPR051677">
    <property type="entry name" value="AfsR-DnrI-RedD_regulator"/>
</dbReference>
<dbReference type="InterPro" id="IPR036388">
    <property type="entry name" value="WH-like_DNA-bd_sf"/>
</dbReference>
<dbReference type="InterPro" id="IPR005158">
    <property type="entry name" value="BTAD"/>
</dbReference>
<dbReference type="RefSeq" id="WP_406857317.1">
    <property type="nucleotide sequence ID" value="NZ_CP157484.1"/>
</dbReference>
<dbReference type="PANTHER" id="PTHR35807">
    <property type="entry name" value="TRANSCRIPTIONAL REGULATOR REDD-RELATED"/>
    <property type="match status" value="1"/>
</dbReference>
<dbReference type="Gene3D" id="3.40.50.10070">
    <property type="entry name" value="TolB, N-terminal domain"/>
    <property type="match status" value="1"/>
</dbReference>
<gene>
    <name evidence="4" type="ORF">ABEG18_06735</name>
</gene>
<dbReference type="SMART" id="SM01043">
    <property type="entry name" value="BTAD"/>
    <property type="match status" value="1"/>
</dbReference>
<evidence type="ECO:0000256" key="1">
    <source>
        <dbReference type="PROSITE-ProRule" id="PRU00339"/>
    </source>
</evidence>
<dbReference type="AlphaFoldDB" id="A0AAU7JJ59"/>
<accession>A0AAU7JJ59</accession>
<feature type="compositionally biased region" description="Low complexity" evidence="2">
    <location>
        <begin position="276"/>
        <end position="285"/>
    </location>
</feature>
<dbReference type="InterPro" id="IPR019734">
    <property type="entry name" value="TPR_rpt"/>
</dbReference>